<feature type="domain" description="Glutamate-ammonia ligase adenylyltransferase repeated" evidence="9">
    <location>
        <begin position="74"/>
        <end position="317"/>
    </location>
</feature>
<dbReference type="Gene3D" id="1.20.120.330">
    <property type="entry name" value="Nucleotidyltransferases domain 2"/>
    <property type="match status" value="2"/>
</dbReference>
<dbReference type="EMBL" id="JBHRUV010000045">
    <property type="protein sequence ID" value="MFC3266528.1"/>
    <property type="molecule type" value="Genomic_DNA"/>
</dbReference>
<keyword evidence="1 7" id="KW-0808">Transferase</keyword>
<comment type="function">
    <text evidence="7">Involved in the regulation of glutamine synthetase GlnA, a key enzyme in the process to assimilate ammonia. When cellular nitrogen levels are high, the C-terminal adenylyl transferase (AT) inactivates GlnA by covalent transfer of an adenylyl group from ATP to specific tyrosine residue of GlnA, thus reducing its activity. Conversely, when nitrogen levels are low, the N-terminal adenylyl removase (AR) activates GlnA by removing the adenylyl group by phosphorolysis, increasing its activity. The regulatory region of GlnE binds the signal transduction protein PII (GlnB) which indicates the nitrogen status of the cell.</text>
</comment>
<dbReference type="HAMAP" id="MF_00802">
    <property type="entry name" value="GlnE"/>
    <property type="match status" value="1"/>
</dbReference>
<dbReference type="PANTHER" id="PTHR30621">
    <property type="entry name" value="GLUTAMINE SYNTHETASE ADENYLYLTRANSFERASE"/>
    <property type="match status" value="1"/>
</dbReference>
<keyword evidence="12" id="KW-1185">Reference proteome</keyword>
<evidence type="ECO:0000256" key="7">
    <source>
        <dbReference type="HAMAP-Rule" id="MF_00802"/>
    </source>
</evidence>
<evidence type="ECO:0000256" key="5">
    <source>
        <dbReference type="ARBA" id="ARBA00022842"/>
    </source>
</evidence>
<dbReference type="Pfam" id="PF03710">
    <property type="entry name" value="GlnE"/>
    <property type="match status" value="2"/>
</dbReference>
<dbReference type="NCBIfam" id="NF008292">
    <property type="entry name" value="PRK11072.1"/>
    <property type="match status" value="1"/>
</dbReference>
<feature type="region of interest" description="Adenylyl removase" evidence="7">
    <location>
        <begin position="1"/>
        <end position="484"/>
    </location>
</feature>
<dbReference type="Proteomes" id="UP001595536">
    <property type="component" value="Unassembled WGS sequence"/>
</dbReference>
<evidence type="ECO:0000313" key="12">
    <source>
        <dbReference type="Proteomes" id="UP001595536"/>
    </source>
</evidence>
<dbReference type="Pfam" id="PF08335">
    <property type="entry name" value="GlnD_UR_UTase"/>
    <property type="match status" value="2"/>
</dbReference>
<dbReference type="NCBIfam" id="NF010706">
    <property type="entry name" value="PRK14108.1"/>
    <property type="match status" value="1"/>
</dbReference>
<proteinExistence type="inferred from homology"/>
<dbReference type="CDD" id="cd05401">
    <property type="entry name" value="NT_GlnE_GlnD_like"/>
    <property type="match status" value="2"/>
</dbReference>
<feature type="region of interest" description="Adenylyl transferase" evidence="7">
    <location>
        <begin position="486"/>
        <end position="996"/>
    </location>
</feature>
<evidence type="ECO:0000256" key="3">
    <source>
        <dbReference type="ARBA" id="ARBA00022741"/>
    </source>
</evidence>
<evidence type="ECO:0000256" key="6">
    <source>
        <dbReference type="ARBA" id="ARBA00023268"/>
    </source>
</evidence>
<comment type="similarity">
    <text evidence="7">Belongs to the GlnE family.</text>
</comment>
<dbReference type="SUPFAM" id="SSF81301">
    <property type="entry name" value="Nucleotidyltransferase"/>
    <property type="match status" value="2"/>
</dbReference>
<accession>A0ABV7LFK5</accession>
<feature type="domain" description="PII-uridylyltransferase/Glutamine-synthetase adenylyltransferase" evidence="10">
    <location>
        <begin position="348"/>
        <end position="479"/>
    </location>
</feature>
<evidence type="ECO:0000256" key="4">
    <source>
        <dbReference type="ARBA" id="ARBA00022840"/>
    </source>
</evidence>
<gene>
    <name evidence="7" type="primary">glnE</name>
    <name evidence="11" type="ORF">ACFOEX_09195</name>
</gene>
<keyword evidence="2 7" id="KW-0548">Nucleotidyltransferase</keyword>
<dbReference type="InterPro" id="IPR043519">
    <property type="entry name" value="NT_sf"/>
</dbReference>
<dbReference type="RefSeq" id="WP_376830230.1">
    <property type="nucleotide sequence ID" value="NZ_JBHLWR010000006.1"/>
</dbReference>
<evidence type="ECO:0000259" key="10">
    <source>
        <dbReference type="Pfam" id="PF08335"/>
    </source>
</evidence>
<keyword evidence="4 7" id="KW-0067">ATP-binding</keyword>
<dbReference type="PANTHER" id="PTHR30621:SF0">
    <property type="entry name" value="BIFUNCTIONAL GLUTAMINE SYNTHETASE ADENYLYLTRANSFERASE_ADENYLYL-REMOVING ENZYME"/>
    <property type="match status" value="1"/>
</dbReference>
<organism evidence="11 12">
    <name type="scientific">Camelimonas abortus</name>
    <dbReference type="NCBI Taxonomy" id="1017184"/>
    <lineage>
        <taxon>Bacteria</taxon>
        <taxon>Pseudomonadati</taxon>
        <taxon>Pseudomonadota</taxon>
        <taxon>Alphaproteobacteria</taxon>
        <taxon>Hyphomicrobiales</taxon>
        <taxon>Chelatococcaceae</taxon>
        <taxon>Camelimonas</taxon>
    </lineage>
</organism>
<keyword evidence="5 7" id="KW-0460">Magnesium</keyword>
<evidence type="ECO:0000256" key="8">
    <source>
        <dbReference type="SAM" id="MobiDB-lite"/>
    </source>
</evidence>
<comment type="cofactor">
    <cofactor evidence="7">
        <name>Mg(2+)</name>
        <dbReference type="ChEBI" id="CHEBI:18420"/>
    </cofactor>
</comment>
<evidence type="ECO:0000259" key="9">
    <source>
        <dbReference type="Pfam" id="PF03710"/>
    </source>
</evidence>
<evidence type="ECO:0000256" key="1">
    <source>
        <dbReference type="ARBA" id="ARBA00022679"/>
    </source>
</evidence>
<sequence length="996" mass="107590">MTKGRSGGRQPAKDGEQRQAAPDGAGLAARCVTAPKGGDAAAMRQARAALAELRRGDAALDALLERSPLACDMLLGMLAHAPFLARALRAQAARLHAFLAAPPEESHAAVVAEAAGAWREASDQAALMKALRRARIANALLVAMADLGGVWDVVEVTRALSAFADAAVASAARFLLRDMARQGQIVLPDPDDPGRGCGLAILGLGKLGARELNYSSDIDIVVFYDPEAPLKEGLEPGRLFVRFTQTLARILQERTGDGYVFRVDLRLRPDPGSTAVAISLPAAFAYYETVGQNWERAAWIKARPIAGDMELGAGFLKELRPFIWRKYFDFAAIADIHAMKRQIHVVKGHDQIALAGHDIKLGRGGIREIEFFVQTQQLVFGGRRENLRGARTLDMLAALCADGWISAKARDQLSGAYRFLRMLEHRLQMVHDEQTQRLPEDGERLRSFARFAGFASTRSLGAALTRTARTVQHHYALLFEEGPALASDAGSLVFTGTSDDPATLETLRRIGFREPATVTETIRGWHFGRRPAITSARAREVITELTPALLAALGRTADPDGALAALDRAFGQMPAAVELLSMLRSNERLLNLFADLLGTAPRLADIVARRPHVLDAVIDPAFAEDAGDLASFAARVRAHVGQPASFEEFLDRARDSARLAQFVAGARMLTGIYAPDRAGQAFSVIADAVIAETLAAVLREFRADHGEAPGAGVAVMAYGRLGSKQLTASSDLDLVVIYDFDPDRPESDGARPLHASVYYNRLAQRLVTALTVPTRRGRLYEVDMRLRPDGRKGAVATQYAAFARYQVTDAETWEHMALSRARVVAGDAALARRVDATVREVIGAPRDRAGLARSVRDMRALVEKEKGARGPWDVKLAPGGLMDLDFIAQYLSLAWPQAFAALERRCAAAVFAAATEQGLLPEADGRALLDAAGLLEAVLQWQRLTVTGDFDPKTVAPAVLQRIAGAVGEPDARALEARLAETCDTVRGLFRTILAG</sequence>
<evidence type="ECO:0000313" key="11">
    <source>
        <dbReference type="EMBL" id="MFC3266528.1"/>
    </source>
</evidence>
<reference evidence="12" key="1">
    <citation type="journal article" date="2019" name="Int. J. Syst. Evol. Microbiol.">
        <title>The Global Catalogue of Microorganisms (GCM) 10K type strain sequencing project: providing services to taxonomists for standard genome sequencing and annotation.</title>
        <authorList>
            <consortium name="The Broad Institute Genomics Platform"/>
            <consortium name="The Broad Institute Genome Sequencing Center for Infectious Disease"/>
            <person name="Wu L."/>
            <person name="Ma J."/>
        </authorList>
    </citation>
    <scope>NUCLEOTIDE SEQUENCE [LARGE SCALE GENOMIC DNA]</scope>
    <source>
        <strain evidence="12">CCM 7941</strain>
    </source>
</reference>
<comment type="catalytic activity">
    <reaction evidence="7">
        <text>[glutamine synthetase]-L-tyrosine + ATP = [glutamine synthetase]-O(4)-(5'-adenylyl)-L-tyrosine + diphosphate</text>
        <dbReference type="Rhea" id="RHEA:18589"/>
        <dbReference type="Rhea" id="RHEA-COMP:10660"/>
        <dbReference type="Rhea" id="RHEA-COMP:10661"/>
        <dbReference type="ChEBI" id="CHEBI:30616"/>
        <dbReference type="ChEBI" id="CHEBI:33019"/>
        <dbReference type="ChEBI" id="CHEBI:46858"/>
        <dbReference type="ChEBI" id="CHEBI:83624"/>
        <dbReference type="EC" id="2.7.7.42"/>
    </reaction>
</comment>
<keyword evidence="3 7" id="KW-0547">Nucleotide-binding</keyword>
<dbReference type="Gene3D" id="3.30.460.10">
    <property type="entry name" value="Beta Polymerase, domain 2"/>
    <property type="match status" value="2"/>
</dbReference>
<name>A0ABV7LFK5_9HYPH</name>
<dbReference type="EC" id="2.7.7.42" evidence="7"/>
<dbReference type="InterPro" id="IPR005190">
    <property type="entry name" value="GlnE_rpt_dom"/>
</dbReference>
<keyword evidence="6 7" id="KW-0511">Multifunctional enzyme</keyword>
<dbReference type="EC" id="2.7.7.89" evidence="7"/>
<dbReference type="Gene3D" id="1.20.120.1510">
    <property type="match status" value="1"/>
</dbReference>
<comment type="catalytic activity">
    <reaction evidence="7">
        <text>[glutamine synthetase]-O(4)-(5'-adenylyl)-L-tyrosine + phosphate = [glutamine synthetase]-L-tyrosine + ADP</text>
        <dbReference type="Rhea" id="RHEA:43716"/>
        <dbReference type="Rhea" id="RHEA-COMP:10660"/>
        <dbReference type="Rhea" id="RHEA-COMP:10661"/>
        <dbReference type="ChEBI" id="CHEBI:43474"/>
        <dbReference type="ChEBI" id="CHEBI:46858"/>
        <dbReference type="ChEBI" id="CHEBI:83624"/>
        <dbReference type="ChEBI" id="CHEBI:456216"/>
        <dbReference type="EC" id="2.7.7.89"/>
    </reaction>
</comment>
<dbReference type="SUPFAM" id="SSF81593">
    <property type="entry name" value="Nucleotidyltransferase substrate binding subunit/domain"/>
    <property type="match status" value="2"/>
</dbReference>
<feature type="region of interest" description="Disordered" evidence="8">
    <location>
        <begin position="1"/>
        <end position="24"/>
    </location>
</feature>
<feature type="domain" description="PII-uridylyltransferase/Glutamine-synthetase adenylyltransferase" evidence="10">
    <location>
        <begin position="858"/>
        <end position="993"/>
    </location>
</feature>
<dbReference type="InterPro" id="IPR013546">
    <property type="entry name" value="PII_UdlTrfase/GS_AdlTrfase"/>
</dbReference>
<feature type="domain" description="Glutamate-ammonia ligase adenylyltransferase repeated" evidence="9">
    <location>
        <begin position="593"/>
        <end position="834"/>
    </location>
</feature>
<comment type="caution">
    <text evidence="11">The sequence shown here is derived from an EMBL/GenBank/DDBJ whole genome shotgun (WGS) entry which is preliminary data.</text>
</comment>
<dbReference type="InterPro" id="IPR023057">
    <property type="entry name" value="GlnE"/>
</dbReference>
<dbReference type="GO" id="GO:0047388">
    <property type="term" value="F:[glutamine synthetase]-adenylyl-L-tyrosine phosphorylase activity"/>
    <property type="evidence" value="ECO:0007669"/>
    <property type="project" value="UniProtKB-EC"/>
</dbReference>
<protein>
    <recommendedName>
        <fullName evidence="7">Bifunctional glutamine synthetase adenylyltransferase/adenylyl-removing enzyme</fullName>
    </recommendedName>
    <alternativeName>
        <fullName evidence="7">ATP:glutamine synthetase adenylyltransferase</fullName>
    </alternativeName>
    <alternativeName>
        <fullName evidence="7">ATase</fullName>
    </alternativeName>
    <domain>
        <recommendedName>
            <fullName evidence="7">Glutamine synthetase adenylyl-L-tyrosine phosphorylase</fullName>
            <ecNumber evidence="7">2.7.7.89</ecNumber>
        </recommendedName>
        <alternativeName>
            <fullName evidence="7">Adenylyl removase</fullName>
            <shortName evidence="7">AR</shortName>
            <shortName evidence="7">AT-N</shortName>
        </alternativeName>
    </domain>
    <domain>
        <recommendedName>
            <fullName evidence="7">Glutamine synthetase adenylyl transferase</fullName>
            <ecNumber evidence="7">2.7.7.42</ecNumber>
        </recommendedName>
        <alternativeName>
            <fullName evidence="7">Adenylyl transferase</fullName>
            <shortName evidence="7">AT</shortName>
            <shortName evidence="7">AT-C</shortName>
        </alternativeName>
    </domain>
</protein>
<evidence type="ECO:0000256" key="2">
    <source>
        <dbReference type="ARBA" id="ARBA00022695"/>
    </source>
</evidence>